<proteinExistence type="predicted"/>
<keyword evidence="2" id="KW-0378">Hydrolase</keyword>
<dbReference type="AlphaFoldDB" id="A0A5C6X150"/>
<name>A0A5C6X150_9DELT</name>
<feature type="transmembrane region" description="Helical" evidence="1">
    <location>
        <begin position="98"/>
        <end position="115"/>
    </location>
</feature>
<dbReference type="Proteomes" id="UP000321046">
    <property type="component" value="Unassembled WGS sequence"/>
</dbReference>
<organism evidence="2 3">
    <name type="scientific">Lujinxingia vulgaris</name>
    <dbReference type="NCBI Taxonomy" id="2600176"/>
    <lineage>
        <taxon>Bacteria</taxon>
        <taxon>Deltaproteobacteria</taxon>
        <taxon>Bradymonadales</taxon>
        <taxon>Lujinxingiaceae</taxon>
        <taxon>Lujinxingia</taxon>
    </lineage>
</organism>
<keyword evidence="1" id="KW-0472">Membrane</keyword>
<dbReference type="RefSeq" id="WP_146974779.1">
    <property type="nucleotide sequence ID" value="NZ_VOSL01000053.1"/>
</dbReference>
<feature type="transmembrane region" description="Helical" evidence="1">
    <location>
        <begin position="135"/>
        <end position="155"/>
    </location>
</feature>
<evidence type="ECO:0000313" key="2">
    <source>
        <dbReference type="EMBL" id="TXD34828.1"/>
    </source>
</evidence>
<evidence type="ECO:0000313" key="3">
    <source>
        <dbReference type="Proteomes" id="UP000321046"/>
    </source>
</evidence>
<dbReference type="PANTHER" id="PTHR40031:SF1">
    <property type="entry name" value="MEMBRANE-BOUND METAL-DEPENDENT HYDROLASE"/>
    <property type="match status" value="1"/>
</dbReference>
<sequence length="380" mass="41348">MDPIAHTLAGATLAQTRLKELTPLATATLILGANIPDIDVIVSVLGDDASLLHRRGHTHGVLAMILLPLILTALMLAYDRLWRRRRDPQKVPVDPRATLGLAYLGTLSHPALDWLNTYGVRLLMPFDGRWFYGDTLFIIDPWMWLLMGATIVLTYSQRRLAIGAWIALGAAMSAIITFASMVPTPASVAWWVGLLAIIAMRASGYTPEKRRLAAASCLAAFCTYLGLMGLGNTLASSRVTEHLAGQGVDAEVVMTGPTAANPFAREVLARSNTHYHALKLSLWPGASSISSISSRYAPVPIEAPDPIAEAALNAPSQRGFANWVRFPVFEVQSHDEGHTVFIRDLRYVEPDATTSRGIGMRIVELDLQLNERPDTASASH</sequence>
<keyword evidence="1" id="KW-0812">Transmembrane</keyword>
<evidence type="ECO:0000256" key="1">
    <source>
        <dbReference type="SAM" id="Phobius"/>
    </source>
</evidence>
<comment type="caution">
    <text evidence="2">The sequence shown here is derived from an EMBL/GenBank/DDBJ whole genome shotgun (WGS) entry which is preliminary data.</text>
</comment>
<keyword evidence="1" id="KW-1133">Transmembrane helix</keyword>
<dbReference type="PANTHER" id="PTHR40031">
    <property type="entry name" value="HYPOTHETICAL MEMBRANE SPANNING PROTEIN"/>
    <property type="match status" value="1"/>
</dbReference>
<dbReference type="GO" id="GO:0016787">
    <property type="term" value="F:hydrolase activity"/>
    <property type="evidence" value="ECO:0007669"/>
    <property type="project" value="UniProtKB-KW"/>
</dbReference>
<dbReference type="OrthoDB" id="9781927at2"/>
<dbReference type="Pfam" id="PF04307">
    <property type="entry name" value="YdjM"/>
    <property type="match status" value="1"/>
</dbReference>
<feature type="transmembrane region" description="Helical" evidence="1">
    <location>
        <begin position="188"/>
        <end position="205"/>
    </location>
</feature>
<gene>
    <name evidence="2" type="ORF">FRC96_12270</name>
</gene>
<feature type="transmembrane region" description="Helical" evidence="1">
    <location>
        <begin position="162"/>
        <end position="182"/>
    </location>
</feature>
<protein>
    <submittedName>
        <fullName evidence="2">Metal-dependent hydrolase</fullName>
    </submittedName>
</protein>
<dbReference type="EMBL" id="VOSL01000053">
    <property type="protein sequence ID" value="TXD34828.1"/>
    <property type="molecule type" value="Genomic_DNA"/>
</dbReference>
<feature type="transmembrane region" description="Helical" evidence="1">
    <location>
        <begin position="60"/>
        <end position="78"/>
    </location>
</feature>
<dbReference type="InterPro" id="IPR053170">
    <property type="entry name" value="Transcription_regulator"/>
</dbReference>
<feature type="transmembrane region" description="Helical" evidence="1">
    <location>
        <begin position="212"/>
        <end position="231"/>
    </location>
</feature>
<reference evidence="2 3" key="1">
    <citation type="submission" date="2019-08" db="EMBL/GenBank/DDBJ databases">
        <title>Bradymonadales sp. TMQ2.</title>
        <authorList>
            <person name="Liang Q."/>
        </authorList>
    </citation>
    <scope>NUCLEOTIDE SEQUENCE [LARGE SCALE GENOMIC DNA]</scope>
    <source>
        <strain evidence="2 3">TMQ2</strain>
    </source>
</reference>
<dbReference type="InterPro" id="IPR007404">
    <property type="entry name" value="YdjM-like"/>
</dbReference>
<accession>A0A5C6X150</accession>